<reference evidence="2" key="1">
    <citation type="journal article" date="2019" name="Int. J. Syst. Evol. Microbiol.">
        <title>The Global Catalogue of Microorganisms (GCM) 10K type strain sequencing project: providing services to taxonomists for standard genome sequencing and annotation.</title>
        <authorList>
            <consortium name="The Broad Institute Genomics Platform"/>
            <consortium name="The Broad Institute Genome Sequencing Center for Infectious Disease"/>
            <person name="Wu L."/>
            <person name="Ma J."/>
        </authorList>
    </citation>
    <scope>NUCLEOTIDE SEQUENCE [LARGE SCALE GENOMIC DNA]</scope>
    <source>
        <strain evidence="2">JCM 16904</strain>
    </source>
</reference>
<dbReference type="SUPFAM" id="SSF48452">
    <property type="entry name" value="TPR-like"/>
    <property type="match status" value="1"/>
</dbReference>
<gene>
    <name evidence="1" type="ORF">GCM10022224_071100</name>
</gene>
<dbReference type="EMBL" id="BAAAZP010000145">
    <property type="protein sequence ID" value="GAA3695287.1"/>
    <property type="molecule type" value="Genomic_DNA"/>
</dbReference>
<accession>A0ABP7CRQ8</accession>
<comment type="caution">
    <text evidence="1">The sequence shown here is derived from an EMBL/GenBank/DDBJ whole genome shotgun (WGS) entry which is preliminary data.</text>
</comment>
<dbReference type="Proteomes" id="UP001500902">
    <property type="component" value="Unassembled WGS sequence"/>
</dbReference>
<name>A0ABP7CRQ8_9ACTN</name>
<evidence type="ECO:0000313" key="2">
    <source>
        <dbReference type="Proteomes" id="UP001500902"/>
    </source>
</evidence>
<keyword evidence="2" id="KW-1185">Reference proteome</keyword>
<dbReference type="RefSeq" id="WP_344888046.1">
    <property type="nucleotide sequence ID" value="NZ_BAAAZP010000145.1"/>
</dbReference>
<sequence length="510" mass="57559">MATTPKRQQRTLRSHQLRIRGLTWEHIAAVWETDHPEITPRQAFRWAHDLSLQDVADRWNELDAGEATMVKSRIYQFENWPVRGRRPSVTALHALARIYQTHSRSLLTSAEYALYRGDEREEIDRIDYRSLDNNYPKYQPIATARTPYPGTPEVSRPSLTDLRDRRVLDPAQQLSLYARESSKILNQAERSNVGDDTIARLNTELQQTAHNYLKTPMGQLLADMRRIRDEALLLLEGHQPLRYRTELHMIAGWAMTMLGWASTDLGRVDATAAHTRTAWYFAQEAGNDALRAWVCKTRQVAAYWADDLEAATHHAERGLFFATRAGGQTEVMLASTLALDYARAGKLREARETLARAQDIPAGQELQCPGGVLSCPPERALSYWADAYLVLADPTMALKMAERAVEISKSRPAPDRNIGTERMTQLHVVRAHIDLNQLDAAGEELSPVLETPDDARPAPLLLQLAEITTRLRPALRSSRDGRRISDAIGAFRAATTSQVERRALGHGRDT</sequence>
<evidence type="ECO:0008006" key="3">
    <source>
        <dbReference type="Google" id="ProtNLM"/>
    </source>
</evidence>
<evidence type="ECO:0000313" key="1">
    <source>
        <dbReference type="EMBL" id="GAA3695287.1"/>
    </source>
</evidence>
<organism evidence="1 2">
    <name type="scientific">Nonomuraea antimicrobica</name>
    <dbReference type="NCBI Taxonomy" id="561173"/>
    <lineage>
        <taxon>Bacteria</taxon>
        <taxon>Bacillati</taxon>
        <taxon>Actinomycetota</taxon>
        <taxon>Actinomycetes</taxon>
        <taxon>Streptosporangiales</taxon>
        <taxon>Streptosporangiaceae</taxon>
        <taxon>Nonomuraea</taxon>
    </lineage>
</organism>
<dbReference type="InterPro" id="IPR011990">
    <property type="entry name" value="TPR-like_helical_dom_sf"/>
</dbReference>
<proteinExistence type="predicted"/>
<dbReference type="Gene3D" id="1.25.40.10">
    <property type="entry name" value="Tetratricopeptide repeat domain"/>
    <property type="match status" value="1"/>
</dbReference>
<protein>
    <recommendedName>
        <fullName evidence="3">HTH cro/C1-type domain-containing protein</fullName>
    </recommendedName>
</protein>